<name>A0A0R1IZW7_9LACO</name>
<dbReference type="PATRIC" id="fig|1423811.3.peg.393"/>
<dbReference type="NCBIfam" id="TIGR02817">
    <property type="entry name" value="adh_fam_1"/>
    <property type="match status" value="1"/>
</dbReference>
<evidence type="ECO:0000259" key="3">
    <source>
        <dbReference type="SMART" id="SM00829"/>
    </source>
</evidence>
<dbReference type="Gene3D" id="3.40.50.720">
    <property type="entry name" value="NAD(P)-binding Rossmann-like Domain"/>
    <property type="match status" value="1"/>
</dbReference>
<gene>
    <name evidence="4" type="ORF">FC72_GL000392</name>
</gene>
<dbReference type="InterPro" id="IPR011032">
    <property type="entry name" value="GroES-like_sf"/>
</dbReference>
<dbReference type="SUPFAM" id="SSF51735">
    <property type="entry name" value="NAD(P)-binding Rossmann-fold domains"/>
    <property type="match status" value="1"/>
</dbReference>
<proteinExistence type="inferred from homology"/>
<dbReference type="PANTHER" id="PTHR43482:SF1">
    <property type="entry name" value="PROTEIN AST1-RELATED"/>
    <property type="match status" value="1"/>
</dbReference>
<comment type="similarity">
    <text evidence="1 2">Belongs to the zinc-containing alcohol dehydrogenase family. Quinone oxidoreductase subfamily.</text>
</comment>
<protein>
    <recommendedName>
        <fullName evidence="2">Zinc-type alcohol dehydrogenase-like protein</fullName>
    </recommendedName>
</protein>
<dbReference type="OrthoDB" id="9792162at2"/>
<dbReference type="Pfam" id="PF08240">
    <property type="entry name" value="ADH_N"/>
    <property type="match status" value="1"/>
</dbReference>
<sequence length="330" mass="36377">MKTYGFVDSNLDSLTEIIKDVPEPKNQDVLVKIAGVSINPVDIATRKKISGQLTDPKVVGFDGYGEIVKKGSDVTKFEIGDTVFFAGDYSREGSYQEFELIDQRLIAKAPRKLSIEESVSMPLITLTASELLYEKLNIDTNADNSNKTVLIINGAGGVGSVAVQLAHLAGLRVIATATGEKVEWIKKLGADLVIDHHQDLIKQVRDLGIKYVDYILGLSDNDPHWGEIVELIKPFGSFATITNLRESNVSDLKSKSVNFNWEWMFTKAFYNLESMSTQGEYLEKLADDLDSGIIKSTTTKVIKGFDLESLKEATKIVEAGHMKGKVVVVK</sequence>
<dbReference type="InterPro" id="IPR014182">
    <property type="entry name" value="ADH_Zn_typ-1"/>
</dbReference>
<evidence type="ECO:0000256" key="2">
    <source>
        <dbReference type="RuleBase" id="RU364000"/>
    </source>
</evidence>
<keyword evidence="2" id="KW-0479">Metal-binding</keyword>
<accession>A0A0R1IZW7</accession>
<keyword evidence="2" id="KW-0560">Oxidoreductase</keyword>
<dbReference type="InterPro" id="IPR013154">
    <property type="entry name" value="ADH-like_N"/>
</dbReference>
<evidence type="ECO:0000256" key="1">
    <source>
        <dbReference type="ARBA" id="ARBA00010371"/>
    </source>
</evidence>
<dbReference type="Gene3D" id="3.90.180.10">
    <property type="entry name" value="Medium-chain alcohol dehydrogenases, catalytic domain"/>
    <property type="match status" value="1"/>
</dbReference>
<dbReference type="SUPFAM" id="SSF50129">
    <property type="entry name" value="GroES-like"/>
    <property type="match status" value="1"/>
</dbReference>
<keyword evidence="2" id="KW-0862">Zinc</keyword>
<dbReference type="GO" id="GO:0016491">
    <property type="term" value="F:oxidoreductase activity"/>
    <property type="evidence" value="ECO:0007669"/>
    <property type="project" value="UniProtKB-KW"/>
</dbReference>
<dbReference type="EMBL" id="AZDG01000011">
    <property type="protein sequence ID" value="KRK64508.1"/>
    <property type="molecule type" value="Genomic_DNA"/>
</dbReference>
<dbReference type="GO" id="GO:0008270">
    <property type="term" value="F:zinc ion binding"/>
    <property type="evidence" value="ECO:0007669"/>
    <property type="project" value="InterPro"/>
</dbReference>
<dbReference type="SMART" id="SM00829">
    <property type="entry name" value="PKS_ER"/>
    <property type="match status" value="1"/>
</dbReference>
<dbReference type="CDD" id="cd08252">
    <property type="entry name" value="AL_MDR"/>
    <property type="match status" value="1"/>
</dbReference>
<dbReference type="InterPro" id="IPR036291">
    <property type="entry name" value="NAD(P)-bd_dom_sf"/>
</dbReference>
<dbReference type="InterPro" id="IPR013149">
    <property type="entry name" value="ADH-like_C"/>
</dbReference>
<organism evidence="4 5">
    <name type="scientific">Companilactobacillus tucceti DSM 20183</name>
    <dbReference type="NCBI Taxonomy" id="1423811"/>
    <lineage>
        <taxon>Bacteria</taxon>
        <taxon>Bacillati</taxon>
        <taxon>Bacillota</taxon>
        <taxon>Bacilli</taxon>
        <taxon>Lactobacillales</taxon>
        <taxon>Lactobacillaceae</taxon>
        <taxon>Companilactobacillus</taxon>
    </lineage>
</organism>
<dbReference type="STRING" id="1423811.FC72_GL000392"/>
<dbReference type="RefSeq" id="WP_057765859.1">
    <property type="nucleotide sequence ID" value="NZ_AZDG01000011.1"/>
</dbReference>
<dbReference type="InterPro" id="IPR052585">
    <property type="entry name" value="Lipid_raft_assoc_Zn_ADH"/>
</dbReference>
<evidence type="ECO:0000313" key="4">
    <source>
        <dbReference type="EMBL" id="KRK64508.1"/>
    </source>
</evidence>
<reference evidence="4 5" key="1">
    <citation type="journal article" date="2015" name="Genome Announc.">
        <title>Expanding the biotechnology potential of lactobacilli through comparative genomics of 213 strains and associated genera.</title>
        <authorList>
            <person name="Sun Z."/>
            <person name="Harris H.M."/>
            <person name="McCann A."/>
            <person name="Guo C."/>
            <person name="Argimon S."/>
            <person name="Zhang W."/>
            <person name="Yang X."/>
            <person name="Jeffery I.B."/>
            <person name="Cooney J.C."/>
            <person name="Kagawa T.F."/>
            <person name="Liu W."/>
            <person name="Song Y."/>
            <person name="Salvetti E."/>
            <person name="Wrobel A."/>
            <person name="Rasinkangas P."/>
            <person name="Parkhill J."/>
            <person name="Rea M.C."/>
            <person name="O'Sullivan O."/>
            <person name="Ritari J."/>
            <person name="Douillard F.P."/>
            <person name="Paul Ross R."/>
            <person name="Yang R."/>
            <person name="Briner A.E."/>
            <person name="Felis G.E."/>
            <person name="de Vos W.M."/>
            <person name="Barrangou R."/>
            <person name="Klaenhammer T.R."/>
            <person name="Caufield P.W."/>
            <person name="Cui Y."/>
            <person name="Zhang H."/>
            <person name="O'Toole P.W."/>
        </authorList>
    </citation>
    <scope>NUCLEOTIDE SEQUENCE [LARGE SCALE GENOMIC DNA]</scope>
    <source>
        <strain evidence="4 5">DSM 20183</strain>
    </source>
</reference>
<dbReference type="InterPro" id="IPR020843">
    <property type="entry name" value="ER"/>
</dbReference>
<feature type="domain" description="Enoyl reductase (ER)" evidence="3">
    <location>
        <begin position="9"/>
        <end position="328"/>
    </location>
</feature>
<dbReference type="PANTHER" id="PTHR43482">
    <property type="entry name" value="PROTEIN AST1-RELATED"/>
    <property type="match status" value="1"/>
</dbReference>
<dbReference type="Pfam" id="PF00107">
    <property type="entry name" value="ADH_zinc_N"/>
    <property type="match status" value="1"/>
</dbReference>
<dbReference type="AlphaFoldDB" id="A0A0R1IZW7"/>
<evidence type="ECO:0000313" key="5">
    <source>
        <dbReference type="Proteomes" id="UP000050929"/>
    </source>
</evidence>
<keyword evidence="5" id="KW-1185">Reference proteome</keyword>
<comment type="caution">
    <text evidence="4">The sequence shown here is derived from an EMBL/GenBank/DDBJ whole genome shotgun (WGS) entry which is preliminary data.</text>
</comment>
<dbReference type="Proteomes" id="UP000050929">
    <property type="component" value="Unassembled WGS sequence"/>
</dbReference>